<comment type="similarity">
    <text evidence="10">Belongs to the TatB family.</text>
</comment>
<keyword evidence="4" id="KW-0997">Cell inner membrane</keyword>
<sequence>MFDFGFSELILIGVVMLVVVGPERLPKVARTAGLLLGRVQRYVSDVKSDIQREMQLEELKALQQQVKQQAQELESAVRSNAANLESEMHRTADEVRSALPDTTTSDVAAPDAAAPTPAPTPAVSAVPASQLLARSAVSSALPEQAAAVEVKPGLDAVSRQLPGAVDVADKSAT</sequence>
<organism evidence="13 14">
    <name type="scientific">Thauera terpenica 58Eu</name>
    <dbReference type="NCBI Taxonomy" id="1348657"/>
    <lineage>
        <taxon>Bacteria</taxon>
        <taxon>Pseudomonadati</taxon>
        <taxon>Pseudomonadota</taxon>
        <taxon>Betaproteobacteria</taxon>
        <taxon>Rhodocyclales</taxon>
        <taxon>Zoogloeaceae</taxon>
        <taxon>Thauera</taxon>
    </lineage>
</organism>
<keyword evidence="5 10" id="KW-0812">Transmembrane</keyword>
<keyword evidence="3 10" id="KW-1003">Cell membrane</keyword>
<accession>S9ZL27</accession>
<feature type="compositionally biased region" description="Low complexity" evidence="12">
    <location>
        <begin position="100"/>
        <end position="121"/>
    </location>
</feature>
<evidence type="ECO:0000256" key="8">
    <source>
        <dbReference type="ARBA" id="ARBA00023010"/>
    </source>
</evidence>
<keyword evidence="7 10" id="KW-1133">Transmembrane helix</keyword>
<dbReference type="Gene3D" id="1.20.5.3310">
    <property type="match status" value="1"/>
</dbReference>
<dbReference type="GO" id="GO:0033281">
    <property type="term" value="C:TAT protein transport complex"/>
    <property type="evidence" value="ECO:0007669"/>
    <property type="project" value="UniProtKB-UniRule"/>
</dbReference>
<dbReference type="PANTHER" id="PTHR33162">
    <property type="entry name" value="SEC-INDEPENDENT PROTEIN TRANSLOCASE PROTEIN TATA, CHLOROPLASTIC"/>
    <property type="match status" value="1"/>
</dbReference>
<dbReference type="PATRIC" id="fig|1348657.5.peg.2311"/>
<dbReference type="PRINTS" id="PR01506">
    <property type="entry name" value="TATBPROTEIN"/>
</dbReference>
<dbReference type="Proteomes" id="UP000015455">
    <property type="component" value="Unassembled WGS sequence"/>
</dbReference>
<evidence type="ECO:0000256" key="11">
    <source>
        <dbReference type="SAM" id="Coils"/>
    </source>
</evidence>
<evidence type="ECO:0000256" key="3">
    <source>
        <dbReference type="ARBA" id="ARBA00022475"/>
    </source>
</evidence>
<evidence type="ECO:0000256" key="1">
    <source>
        <dbReference type="ARBA" id="ARBA00004167"/>
    </source>
</evidence>
<evidence type="ECO:0000256" key="6">
    <source>
        <dbReference type="ARBA" id="ARBA00022927"/>
    </source>
</evidence>
<feature type="region of interest" description="Disordered" evidence="12">
    <location>
        <begin position="96"/>
        <end position="121"/>
    </location>
</feature>
<keyword evidence="11" id="KW-0175">Coiled coil</keyword>
<dbReference type="Pfam" id="PF02416">
    <property type="entry name" value="TatA_B_E"/>
    <property type="match status" value="1"/>
</dbReference>
<comment type="subcellular location">
    <subcellularLocation>
        <location evidence="10">Cell membrane</location>
        <topology evidence="10">Single-pass membrane protein</topology>
    </subcellularLocation>
    <subcellularLocation>
        <location evidence="1">Membrane</location>
        <topology evidence="1">Single-pass membrane protein</topology>
    </subcellularLocation>
</comment>
<dbReference type="RefSeq" id="WP_021249724.1">
    <property type="nucleotide sequence ID" value="NZ_ATJV01000059.1"/>
</dbReference>
<evidence type="ECO:0000313" key="14">
    <source>
        <dbReference type="Proteomes" id="UP000015455"/>
    </source>
</evidence>
<keyword evidence="6 10" id="KW-0653">Protein transport</keyword>
<dbReference type="NCBIfam" id="TIGR01410">
    <property type="entry name" value="tatB"/>
    <property type="match status" value="1"/>
</dbReference>
<evidence type="ECO:0000256" key="2">
    <source>
        <dbReference type="ARBA" id="ARBA00022448"/>
    </source>
</evidence>
<dbReference type="InterPro" id="IPR018448">
    <property type="entry name" value="TatB"/>
</dbReference>
<name>S9ZL27_9RHOO</name>
<evidence type="ECO:0000256" key="9">
    <source>
        <dbReference type="ARBA" id="ARBA00023136"/>
    </source>
</evidence>
<dbReference type="EMBL" id="ATJV01000059">
    <property type="protein sequence ID" value="EPZ15331.1"/>
    <property type="molecule type" value="Genomic_DNA"/>
</dbReference>
<dbReference type="HAMAP" id="MF_00237">
    <property type="entry name" value="TatB"/>
    <property type="match status" value="1"/>
</dbReference>
<dbReference type="GO" id="GO:0008320">
    <property type="term" value="F:protein transmembrane transporter activity"/>
    <property type="evidence" value="ECO:0007669"/>
    <property type="project" value="UniProtKB-UniRule"/>
</dbReference>
<keyword evidence="14" id="KW-1185">Reference proteome</keyword>
<reference evidence="13 14" key="1">
    <citation type="submission" date="2013-06" db="EMBL/GenBank/DDBJ databases">
        <title>Draft genome sequence of Thauera terpenica.</title>
        <authorList>
            <person name="Liu B."/>
            <person name="Frostegard A.H."/>
            <person name="Shapleigh J.P."/>
        </authorList>
    </citation>
    <scope>NUCLEOTIDE SEQUENCE [LARGE SCALE GENOMIC DNA]</scope>
    <source>
        <strain evidence="13 14">58Eu</strain>
    </source>
</reference>
<proteinExistence type="inferred from homology"/>
<comment type="subunit">
    <text evidence="10">The Tat system comprises two distinct complexes: a TatABC complex, containing multiple copies of TatA, TatB and TatC subunits, and a separate TatA complex, containing only TatA subunits. Substrates initially bind to the TatABC complex, which probably triggers association of the separate TatA complex to form the active translocon.</text>
</comment>
<evidence type="ECO:0000313" key="13">
    <source>
        <dbReference type="EMBL" id="EPZ15331.1"/>
    </source>
</evidence>
<dbReference type="eggNOG" id="COG1826">
    <property type="taxonomic scope" value="Bacteria"/>
</dbReference>
<evidence type="ECO:0000256" key="7">
    <source>
        <dbReference type="ARBA" id="ARBA00022989"/>
    </source>
</evidence>
<dbReference type="GO" id="GO:0043953">
    <property type="term" value="P:protein transport by the Tat complex"/>
    <property type="evidence" value="ECO:0007669"/>
    <property type="project" value="UniProtKB-UniRule"/>
</dbReference>
<dbReference type="AlphaFoldDB" id="S9ZL27"/>
<comment type="caution">
    <text evidence="13">The sequence shown here is derived from an EMBL/GenBank/DDBJ whole genome shotgun (WGS) entry which is preliminary data.</text>
</comment>
<dbReference type="STRING" id="1348657.M622_04155"/>
<keyword evidence="8 10" id="KW-0811">Translocation</keyword>
<evidence type="ECO:0000256" key="12">
    <source>
        <dbReference type="SAM" id="MobiDB-lite"/>
    </source>
</evidence>
<gene>
    <name evidence="10" type="primary">tatB</name>
    <name evidence="13" type="ORF">M622_04155</name>
</gene>
<evidence type="ECO:0000256" key="10">
    <source>
        <dbReference type="HAMAP-Rule" id="MF_00237"/>
    </source>
</evidence>
<protein>
    <recommendedName>
        <fullName evidence="10">Sec-independent protein translocase protein TatB</fullName>
    </recommendedName>
</protein>
<evidence type="ECO:0000256" key="5">
    <source>
        <dbReference type="ARBA" id="ARBA00022692"/>
    </source>
</evidence>
<dbReference type="PANTHER" id="PTHR33162:SF1">
    <property type="entry name" value="SEC-INDEPENDENT PROTEIN TRANSLOCASE PROTEIN TATA, CHLOROPLASTIC"/>
    <property type="match status" value="1"/>
</dbReference>
<keyword evidence="2 10" id="KW-0813">Transport</keyword>
<evidence type="ECO:0000256" key="4">
    <source>
        <dbReference type="ARBA" id="ARBA00022519"/>
    </source>
</evidence>
<keyword evidence="9 10" id="KW-0472">Membrane</keyword>
<feature type="coiled-coil region" evidence="11">
    <location>
        <begin position="52"/>
        <end position="87"/>
    </location>
</feature>
<dbReference type="InterPro" id="IPR003369">
    <property type="entry name" value="TatA/B/E"/>
</dbReference>
<comment type="function">
    <text evidence="10">Part of the twin-arginine translocation (Tat) system that transports large folded proteins containing a characteristic twin-arginine motif in their signal peptide across membranes. Together with TatC, TatB is part of a receptor directly interacting with Tat signal peptides. TatB may form an oligomeric binding site that transiently accommodates folded Tat precursor proteins before their translocation.</text>
</comment>
<dbReference type="OrthoDB" id="9816005at2"/>